<protein>
    <submittedName>
        <fullName evidence="1">Uncharacterized protein</fullName>
    </submittedName>
</protein>
<evidence type="ECO:0000313" key="1">
    <source>
        <dbReference type="EMBL" id="XDQ55293.1"/>
    </source>
</evidence>
<reference evidence="1" key="1">
    <citation type="submission" date="2024-07" db="EMBL/GenBank/DDBJ databases">
        <authorList>
            <person name="Yu S.T."/>
        </authorList>
    </citation>
    <scope>NUCLEOTIDE SEQUENCE</scope>
    <source>
        <strain evidence="1">R41</strain>
    </source>
</reference>
<dbReference type="EMBL" id="CP163443">
    <property type="protein sequence ID" value="XDQ55293.1"/>
    <property type="molecule type" value="Genomic_DNA"/>
</dbReference>
<dbReference type="RefSeq" id="WP_369248471.1">
    <property type="nucleotide sequence ID" value="NZ_CP163443.1"/>
</dbReference>
<proteinExistence type="predicted"/>
<gene>
    <name evidence="1" type="ORF">AB5J53_28355</name>
</gene>
<name>A0AB39RLD7_9ACTN</name>
<dbReference type="AlphaFoldDB" id="A0AB39RLD7"/>
<sequence length="109" mass="12711">MAQTRTEEFLMDLDEGMLAYFREMAHEMVTRFGISRAEAVARINRAYEGRKFAPYPDLMCHELPEYWGYGLYFKPNAGRLPDDDPDTDLSVWEVRPAPPRHSPVWTLEA</sequence>
<organism evidence="1">
    <name type="scientific">Streptomyces sp. R41</name>
    <dbReference type="NCBI Taxonomy" id="3238632"/>
    <lineage>
        <taxon>Bacteria</taxon>
        <taxon>Bacillati</taxon>
        <taxon>Actinomycetota</taxon>
        <taxon>Actinomycetes</taxon>
        <taxon>Kitasatosporales</taxon>
        <taxon>Streptomycetaceae</taxon>
        <taxon>Streptomyces</taxon>
    </lineage>
</organism>
<accession>A0AB39RLD7</accession>